<evidence type="ECO:0000313" key="8">
    <source>
        <dbReference type="EMBL" id="GIH15246.1"/>
    </source>
</evidence>
<reference evidence="8" key="1">
    <citation type="submission" date="2021-01" db="EMBL/GenBank/DDBJ databases">
        <title>Whole genome shotgun sequence of Rugosimonospora africana NBRC 104875.</title>
        <authorList>
            <person name="Komaki H."/>
            <person name="Tamura T."/>
        </authorList>
    </citation>
    <scope>NUCLEOTIDE SEQUENCE</scope>
    <source>
        <strain evidence="8">NBRC 104875</strain>
    </source>
</reference>
<feature type="transmembrane region" description="Helical" evidence="6">
    <location>
        <begin position="301"/>
        <end position="322"/>
    </location>
</feature>
<dbReference type="PROSITE" id="PS50850">
    <property type="entry name" value="MFS"/>
    <property type="match status" value="1"/>
</dbReference>
<feature type="domain" description="Major facilitator superfamily (MFS) profile" evidence="7">
    <location>
        <begin position="12"/>
        <end position="450"/>
    </location>
</feature>
<dbReference type="PANTHER" id="PTHR42718">
    <property type="entry name" value="MAJOR FACILITATOR SUPERFAMILY MULTIDRUG TRANSPORTER MFSC"/>
    <property type="match status" value="1"/>
</dbReference>
<keyword evidence="4 6" id="KW-1133">Transmembrane helix</keyword>
<comment type="caution">
    <text evidence="8">The sequence shown here is derived from an EMBL/GenBank/DDBJ whole genome shotgun (WGS) entry which is preliminary data.</text>
</comment>
<feature type="transmembrane region" description="Helical" evidence="6">
    <location>
        <begin position="427"/>
        <end position="447"/>
    </location>
</feature>
<evidence type="ECO:0000259" key="7">
    <source>
        <dbReference type="PROSITE" id="PS50850"/>
    </source>
</evidence>
<organism evidence="8 9">
    <name type="scientific">Rugosimonospora africana</name>
    <dbReference type="NCBI Taxonomy" id="556532"/>
    <lineage>
        <taxon>Bacteria</taxon>
        <taxon>Bacillati</taxon>
        <taxon>Actinomycetota</taxon>
        <taxon>Actinomycetes</taxon>
        <taxon>Micromonosporales</taxon>
        <taxon>Micromonosporaceae</taxon>
        <taxon>Rugosimonospora</taxon>
    </lineage>
</organism>
<feature type="transmembrane region" description="Helical" evidence="6">
    <location>
        <begin position="199"/>
        <end position="219"/>
    </location>
</feature>
<evidence type="ECO:0000313" key="9">
    <source>
        <dbReference type="Proteomes" id="UP000642748"/>
    </source>
</evidence>
<evidence type="ECO:0000256" key="5">
    <source>
        <dbReference type="ARBA" id="ARBA00023136"/>
    </source>
</evidence>
<protein>
    <recommendedName>
        <fullName evidence="7">Major facilitator superfamily (MFS) profile domain-containing protein</fullName>
    </recommendedName>
</protein>
<proteinExistence type="predicted"/>
<feature type="transmembrane region" description="Helical" evidence="6">
    <location>
        <begin position="355"/>
        <end position="378"/>
    </location>
</feature>
<dbReference type="AlphaFoldDB" id="A0A8J3QUU6"/>
<feature type="transmembrane region" description="Helical" evidence="6">
    <location>
        <begin position="79"/>
        <end position="97"/>
    </location>
</feature>
<feature type="transmembrane region" description="Helical" evidence="6">
    <location>
        <begin position="103"/>
        <end position="128"/>
    </location>
</feature>
<feature type="transmembrane region" description="Helical" evidence="6">
    <location>
        <begin position="140"/>
        <end position="161"/>
    </location>
</feature>
<dbReference type="Pfam" id="PF07690">
    <property type="entry name" value="MFS_1"/>
    <property type="match status" value="1"/>
</dbReference>
<keyword evidence="3 6" id="KW-0812">Transmembrane</keyword>
<sequence length="488" mass="49957">MRRGPLAESYPGAVALVVCSLVPYLVLTVAILSLDKLMSRGLGTSRSTLDMAVSLSAGAYAVGTLLAAQLALHFPPRRLLVGYEACFAVASILAASAPNAPVFIVAFIAQGLLTSLMLIAAVPPLVTVWPARKIPTSAGILNLCIFGAVAVGPTVGGLQAAAHGWRVLFWCVAAVAVTALLLSVLTFRDDPPQDPGAPWDIVALVLGVTGCAAAFFGAGELQATMKANPRSVVPLVAGAALLALLVAYEYRRPNPLVPVKAMSTSVPVAGIFVATTTSAAAFGVTELLLTVLRRSSPTTTAIIFIPEVIAAVAIAALFAALFRTRFIPPLALGGLLMVVAAAVLLIVALPGIGPVMAAITGLIGLGVAASVAPALFIAGLSLRAQLLQRAFALIELSRAVTAFLTAPILVFLAGTLGAGPTSGTVDALGICLAIAVIGFVGGCVLYLSGKPRLEAPDLERWHGGAEPAWESPPLLRALRGRRQSRDTG</sequence>
<feature type="transmembrane region" description="Helical" evidence="6">
    <location>
        <begin position="52"/>
        <end position="72"/>
    </location>
</feature>
<evidence type="ECO:0000256" key="4">
    <source>
        <dbReference type="ARBA" id="ARBA00022989"/>
    </source>
</evidence>
<dbReference type="PANTHER" id="PTHR42718:SF9">
    <property type="entry name" value="MAJOR FACILITATOR SUPERFAMILY MULTIDRUG TRANSPORTER MFSC"/>
    <property type="match status" value="1"/>
</dbReference>
<dbReference type="GO" id="GO:0005886">
    <property type="term" value="C:plasma membrane"/>
    <property type="evidence" value="ECO:0007669"/>
    <property type="project" value="UniProtKB-SubCell"/>
</dbReference>
<feature type="transmembrane region" description="Helical" evidence="6">
    <location>
        <begin position="399"/>
        <end position="421"/>
    </location>
</feature>
<comment type="subcellular location">
    <subcellularLocation>
        <location evidence="1">Cell membrane</location>
        <topology evidence="1">Multi-pass membrane protein</topology>
    </subcellularLocation>
</comment>
<evidence type="ECO:0000256" key="1">
    <source>
        <dbReference type="ARBA" id="ARBA00004651"/>
    </source>
</evidence>
<keyword evidence="2" id="KW-0813">Transport</keyword>
<keyword evidence="9" id="KW-1185">Reference proteome</keyword>
<dbReference type="Gene3D" id="1.20.1250.20">
    <property type="entry name" value="MFS general substrate transporter like domains"/>
    <property type="match status" value="1"/>
</dbReference>
<keyword evidence="5 6" id="KW-0472">Membrane</keyword>
<dbReference type="InterPro" id="IPR011701">
    <property type="entry name" value="MFS"/>
</dbReference>
<feature type="transmembrane region" description="Helical" evidence="6">
    <location>
        <begin position="167"/>
        <end position="187"/>
    </location>
</feature>
<evidence type="ECO:0000256" key="6">
    <source>
        <dbReference type="SAM" id="Phobius"/>
    </source>
</evidence>
<feature type="transmembrane region" description="Helical" evidence="6">
    <location>
        <begin position="231"/>
        <end position="248"/>
    </location>
</feature>
<gene>
    <name evidence="8" type="ORF">Raf01_34180</name>
</gene>
<dbReference type="Proteomes" id="UP000642748">
    <property type="component" value="Unassembled WGS sequence"/>
</dbReference>
<dbReference type="SUPFAM" id="SSF103473">
    <property type="entry name" value="MFS general substrate transporter"/>
    <property type="match status" value="1"/>
</dbReference>
<feature type="transmembrane region" description="Helical" evidence="6">
    <location>
        <begin position="329"/>
        <end position="349"/>
    </location>
</feature>
<dbReference type="EMBL" id="BONZ01000032">
    <property type="protein sequence ID" value="GIH15246.1"/>
    <property type="molecule type" value="Genomic_DNA"/>
</dbReference>
<evidence type="ECO:0000256" key="3">
    <source>
        <dbReference type="ARBA" id="ARBA00022692"/>
    </source>
</evidence>
<feature type="transmembrane region" description="Helical" evidence="6">
    <location>
        <begin position="12"/>
        <end position="32"/>
    </location>
</feature>
<evidence type="ECO:0000256" key="2">
    <source>
        <dbReference type="ARBA" id="ARBA00022448"/>
    </source>
</evidence>
<dbReference type="GO" id="GO:0022857">
    <property type="term" value="F:transmembrane transporter activity"/>
    <property type="evidence" value="ECO:0007669"/>
    <property type="project" value="InterPro"/>
</dbReference>
<feature type="transmembrane region" description="Helical" evidence="6">
    <location>
        <begin position="268"/>
        <end position="289"/>
    </location>
</feature>
<name>A0A8J3QUU6_9ACTN</name>
<accession>A0A8J3QUU6</accession>
<dbReference type="InterPro" id="IPR020846">
    <property type="entry name" value="MFS_dom"/>
</dbReference>
<dbReference type="InterPro" id="IPR036259">
    <property type="entry name" value="MFS_trans_sf"/>
</dbReference>